<dbReference type="AlphaFoldDB" id="A0A9P6LS51"/>
<feature type="compositionally biased region" description="Acidic residues" evidence="1">
    <location>
        <begin position="300"/>
        <end position="315"/>
    </location>
</feature>
<evidence type="ECO:0000259" key="2">
    <source>
        <dbReference type="Pfam" id="PF12937"/>
    </source>
</evidence>
<comment type="caution">
    <text evidence="3">The sequence shown here is derived from an EMBL/GenBank/DDBJ whole genome shotgun (WGS) entry which is preliminary data.</text>
</comment>
<feature type="region of interest" description="Disordered" evidence="1">
    <location>
        <begin position="297"/>
        <end position="326"/>
    </location>
</feature>
<dbReference type="Proteomes" id="UP000749646">
    <property type="component" value="Unassembled WGS sequence"/>
</dbReference>
<gene>
    <name evidence="3" type="ORF">BGZ65_007691</name>
</gene>
<evidence type="ECO:0000313" key="3">
    <source>
        <dbReference type="EMBL" id="KAF9925518.1"/>
    </source>
</evidence>
<dbReference type="SUPFAM" id="SSF81383">
    <property type="entry name" value="F-box domain"/>
    <property type="match status" value="1"/>
</dbReference>
<feature type="domain" description="F-box" evidence="2">
    <location>
        <begin position="14"/>
        <end position="51"/>
    </location>
</feature>
<reference evidence="3" key="1">
    <citation type="journal article" date="2020" name="Fungal Divers.">
        <title>Resolving the Mortierellaceae phylogeny through synthesis of multi-gene phylogenetics and phylogenomics.</title>
        <authorList>
            <person name="Vandepol N."/>
            <person name="Liber J."/>
            <person name="Desiro A."/>
            <person name="Na H."/>
            <person name="Kennedy M."/>
            <person name="Barry K."/>
            <person name="Grigoriev I.V."/>
            <person name="Miller A.N."/>
            <person name="O'Donnell K."/>
            <person name="Stajich J.E."/>
            <person name="Bonito G."/>
        </authorList>
    </citation>
    <scope>NUCLEOTIDE SEQUENCE</scope>
    <source>
        <strain evidence="3">MES-2147</strain>
    </source>
</reference>
<accession>A0A9P6LS51</accession>
<evidence type="ECO:0000256" key="1">
    <source>
        <dbReference type="SAM" id="MobiDB-lite"/>
    </source>
</evidence>
<dbReference type="InterPro" id="IPR036047">
    <property type="entry name" value="F-box-like_dom_sf"/>
</dbReference>
<evidence type="ECO:0000313" key="4">
    <source>
        <dbReference type="Proteomes" id="UP000749646"/>
    </source>
</evidence>
<dbReference type="OrthoDB" id="2449674at2759"/>
<dbReference type="EMBL" id="JAAAHW010010478">
    <property type="protein sequence ID" value="KAF9925518.1"/>
    <property type="molecule type" value="Genomic_DNA"/>
</dbReference>
<protein>
    <recommendedName>
        <fullName evidence="2">F-box domain-containing protein</fullName>
    </recommendedName>
</protein>
<dbReference type="InterPro" id="IPR001810">
    <property type="entry name" value="F-box_dom"/>
</dbReference>
<organism evidence="3 4">
    <name type="scientific">Modicella reniformis</name>
    <dbReference type="NCBI Taxonomy" id="1440133"/>
    <lineage>
        <taxon>Eukaryota</taxon>
        <taxon>Fungi</taxon>
        <taxon>Fungi incertae sedis</taxon>
        <taxon>Mucoromycota</taxon>
        <taxon>Mortierellomycotina</taxon>
        <taxon>Mortierellomycetes</taxon>
        <taxon>Mortierellales</taxon>
        <taxon>Mortierellaceae</taxon>
        <taxon>Modicella</taxon>
    </lineage>
</organism>
<sequence length="359" mass="41199">MTESARSRVFHIPELLNVVASYLSPADILACVQVNSRWNHYFIPMLWHTIDDDRHSWERILVAYYRDLRSSVPRSELNKSSSSSIADGKSEAWVRRIFAKYGQYIRVLKLHWVILVHATSTSRVCTNLQVLEINLGKLNVDWSSKSGVIPRLPVDHPFQSEQTTRMSEFELKVSDPIMSILKDAFRAPKKVQSRYDDHLVSEEELRKGWLFTQHYWILVLANPALQRLHLAQGETLQWPVKSKEFIIRKVLSGMTSLKDLCVFEILDFTNIWRLHEIAPTVDTVTILSTNLLSKEHEYDGRDDDDDGDDDDDDDDGGGRSDGMPILGVNPAIKKILRLEIDGLSFHRGRARPPFLAPEP</sequence>
<keyword evidence="4" id="KW-1185">Reference proteome</keyword>
<name>A0A9P6LS51_9FUNG</name>
<dbReference type="Pfam" id="PF12937">
    <property type="entry name" value="F-box-like"/>
    <property type="match status" value="1"/>
</dbReference>
<proteinExistence type="predicted"/>